<protein>
    <submittedName>
        <fullName evidence="1">Uncharacterized protein</fullName>
    </submittedName>
</protein>
<reference evidence="1" key="1">
    <citation type="submission" date="2019-11" db="EMBL/GenBank/DDBJ databases">
        <authorList>
            <person name="Feng L."/>
        </authorList>
    </citation>
    <scope>NUCLEOTIDE SEQUENCE</scope>
    <source>
        <strain evidence="1">CsymbiosumLFYP84</strain>
    </source>
</reference>
<sequence length="44" mass="4819">MSGLRRSPLAFTGGEKPAVRGFHCLYNSKRGVLYENSSIEGIGY</sequence>
<organism evidence="1">
    <name type="scientific">Clostridium symbiosum</name>
    <name type="common">Bacteroides symbiosus</name>
    <dbReference type="NCBI Taxonomy" id="1512"/>
    <lineage>
        <taxon>Bacteria</taxon>
        <taxon>Bacillati</taxon>
        <taxon>Bacillota</taxon>
        <taxon>Clostridia</taxon>
        <taxon>Lachnospirales</taxon>
        <taxon>Lachnospiraceae</taxon>
        <taxon>Otoolea</taxon>
    </lineage>
</organism>
<dbReference type="EMBL" id="CACRUA010000029">
    <property type="protein sequence ID" value="VYU51569.1"/>
    <property type="molecule type" value="Genomic_DNA"/>
</dbReference>
<name>A0A6N3FIA5_CLOSY</name>
<dbReference type="AlphaFoldDB" id="A0A6N3FIA5"/>
<evidence type="ECO:0000313" key="1">
    <source>
        <dbReference type="EMBL" id="VYU51569.1"/>
    </source>
</evidence>
<gene>
    <name evidence="1" type="ORF">CSLFYP84_02534</name>
</gene>
<accession>A0A6N3FIA5</accession>
<proteinExistence type="predicted"/>